<evidence type="ECO:0000313" key="2">
    <source>
        <dbReference type="Proteomes" id="UP000651057"/>
    </source>
</evidence>
<evidence type="ECO:0000313" key="1">
    <source>
        <dbReference type="EMBL" id="MBL0682034.1"/>
    </source>
</evidence>
<dbReference type="Pfam" id="PF14903">
    <property type="entry name" value="WG_beta_rep"/>
    <property type="match status" value="2"/>
</dbReference>
<reference evidence="1" key="1">
    <citation type="submission" date="2021-01" db="EMBL/GenBank/DDBJ databases">
        <authorList>
            <person name="Zhong Y.L."/>
        </authorList>
    </citation>
    <scope>NUCLEOTIDE SEQUENCE</scope>
    <source>
        <strain evidence="1">KCTC 23302</strain>
    </source>
</reference>
<dbReference type="PANTHER" id="PTHR37841:SF1">
    <property type="entry name" value="DUF3298 DOMAIN-CONTAINING PROTEIN"/>
    <property type="match status" value="1"/>
</dbReference>
<sequence length="207" mass="23621">MRRIFILINLVLMLPFMGSSQVLKNIDEIAPFHEELAAVRQGTQWGFIDKKGALVIAYRDDLVLSKTDKNTTAYPYFEDGRCRIQQKANGISQFGYIDKKGNTVIKPEFLNATNFENGHAIVLKIAKEELGRNDLLDKKVVSYSYDEIVIDTTGKSKTFLNGPIHLVYKKDRLRKPPVIHSHFLSSDLIAVKNKNNLWNLYAIETSF</sequence>
<dbReference type="AlphaFoldDB" id="A0A936ZLT8"/>
<organism evidence="1 2">
    <name type="scientific">Aquimarina mytili</name>
    <dbReference type="NCBI Taxonomy" id="874423"/>
    <lineage>
        <taxon>Bacteria</taxon>
        <taxon>Pseudomonadati</taxon>
        <taxon>Bacteroidota</taxon>
        <taxon>Flavobacteriia</taxon>
        <taxon>Flavobacteriales</taxon>
        <taxon>Flavobacteriaceae</taxon>
        <taxon>Aquimarina</taxon>
    </lineage>
</organism>
<dbReference type="EMBL" id="JAERQJ010000001">
    <property type="protein sequence ID" value="MBL0682034.1"/>
    <property type="molecule type" value="Genomic_DNA"/>
</dbReference>
<dbReference type="RefSeq" id="WP_201916041.1">
    <property type="nucleotide sequence ID" value="NZ_BAABAX010000001.1"/>
</dbReference>
<protein>
    <submittedName>
        <fullName evidence="1">WG repeat-containing protein</fullName>
    </submittedName>
</protein>
<comment type="caution">
    <text evidence="1">The sequence shown here is derived from an EMBL/GenBank/DDBJ whole genome shotgun (WGS) entry which is preliminary data.</text>
</comment>
<dbReference type="PANTHER" id="PTHR37841">
    <property type="entry name" value="GLR2918 PROTEIN"/>
    <property type="match status" value="1"/>
</dbReference>
<accession>A0A936ZLT8</accession>
<gene>
    <name evidence="1" type="ORF">JJQ60_00755</name>
</gene>
<dbReference type="InterPro" id="IPR032774">
    <property type="entry name" value="WG_beta_rep"/>
</dbReference>
<name>A0A936ZLT8_9FLAO</name>
<keyword evidence="2" id="KW-1185">Reference proteome</keyword>
<proteinExistence type="predicted"/>
<dbReference type="Proteomes" id="UP000651057">
    <property type="component" value="Unassembled WGS sequence"/>
</dbReference>